<keyword evidence="5 7" id="KW-1133">Transmembrane helix</keyword>
<dbReference type="NCBIfam" id="TIGR00797">
    <property type="entry name" value="matE"/>
    <property type="match status" value="1"/>
</dbReference>
<dbReference type="AlphaFoldDB" id="A0A370F6P9"/>
<dbReference type="GO" id="GO:0005886">
    <property type="term" value="C:plasma membrane"/>
    <property type="evidence" value="ECO:0007669"/>
    <property type="project" value="UniProtKB-SubCell"/>
</dbReference>
<dbReference type="Proteomes" id="UP000255265">
    <property type="component" value="Unassembled WGS sequence"/>
</dbReference>
<reference evidence="8 9" key="1">
    <citation type="submission" date="2018-07" db="EMBL/GenBank/DDBJ databases">
        <title>Genomic Encyclopedia of Type Strains, Phase IV (KMG-IV): sequencing the most valuable type-strain genomes for metagenomic binning, comparative biology and taxonomic classification.</title>
        <authorList>
            <person name="Goeker M."/>
        </authorList>
    </citation>
    <scope>NUCLEOTIDE SEQUENCE [LARGE SCALE GENOMIC DNA]</scope>
    <source>
        <strain evidence="8 9">DSM 21352</strain>
    </source>
</reference>
<protein>
    <submittedName>
        <fullName evidence="8">Putative MATE family efflux protein</fullName>
    </submittedName>
</protein>
<feature type="transmembrane region" description="Helical" evidence="7">
    <location>
        <begin position="202"/>
        <end position="226"/>
    </location>
</feature>
<feature type="transmembrane region" description="Helical" evidence="7">
    <location>
        <begin position="326"/>
        <end position="348"/>
    </location>
</feature>
<feature type="transmembrane region" description="Helical" evidence="7">
    <location>
        <begin position="172"/>
        <end position="196"/>
    </location>
</feature>
<feature type="transmembrane region" description="Helical" evidence="7">
    <location>
        <begin position="101"/>
        <end position="124"/>
    </location>
</feature>
<keyword evidence="2" id="KW-0813">Transport</keyword>
<dbReference type="InterPro" id="IPR052031">
    <property type="entry name" value="Membrane_Transporter-Flippase"/>
</dbReference>
<evidence type="ECO:0000256" key="7">
    <source>
        <dbReference type="SAM" id="Phobius"/>
    </source>
</evidence>
<keyword evidence="9" id="KW-1185">Reference proteome</keyword>
<gene>
    <name evidence="8" type="ORF">DFR41_11280</name>
</gene>
<dbReference type="EMBL" id="QQAV01000012">
    <property type="protein sequence ID" value="RDI19573.1"/>
    <property type="molecule type" value="Genomic_DNA"/>
</dbReference>
<feature type="transmembrane region" description="Helical" evidence="7">
    <location>
        <begin position="428"/>
        <end position="453"/>
    </location>
</feature>
<evidence type="ECO:0000256" key="1">
    <source>
        <dbReference type="ARBA" id="ARBA00004429"/>
    </source>
</evidence>
<dbReference type="CDD" id="cd13148">
    <property type="entry name" value="MATE_like_3"/>
    <property type="match status" value="1"/>
</dbReference>
<feature type="transmembrane region" description="Helical" evidence="7">
    <location>
        <begin position="253"/>
        <end position="275"/>
    </location>
</feature>
<comment type="caution">
    <text evidence="8">The sequence shown here is derived from an EMBL/GenBank/DDBJ whole genome shotgun (WGS) entry which is preliminary data.</text>
</comment>
<dbReference type="PIRSF" id="PIRSF006603">
    <property type="entry name" value="DinF"/>
    <property type="match status" value="1"/>
</dbReference>
<proteinExistence type="predicted"/>
<comment type="subcellular location">
    <subcellularLocation>
        <location evidence="1">Cell inner membrane</location>
        <topology evidence="1">Multi-pass membrane protein</topology>
    </subcellularLocation>
</comment>
<dbReference type="Pfam" id="PF01554">
    <property type="entry name" value="MatE"/>
    <property type="match status" value="2"/>
</dbReference>
<dbReference type="PANTHER" id="PTHR43549:SF3">
    <property type="entry name" value="MULTIDRUG RESISTANCE PROTEIN YPNP-RELATED"/>
    <property type="match status" value="1"/>
</dbReference>
<feature type="transmembrane region" description="Helical" evidence="7">
    <location>
        <begin position="144"/>
        <end position="165"/>
    </location>
</feature>
<feature type="transmembrane region" description="Helical" evidence="7">
    <location>
        <begin position="56"/>
        <end position="89"/>
    </location>
</feature>
<evidence type="ECO:0000256" key="6">
    <source>
        <dbReference type="ARBA" id="ARBA00023136"/>
    </source>
</evidence>
<dbReference type="InterPro" id="IPR002528">
    <property type="entry name" value="MATE_fam"/>
</dbReference>
<keyword evidence="3" id="KW-1003">Cell membrane</keyword>
<evidence type="ECO:0000256" key="2">
    <source>
        <dbReference type="ARBA" id="ARBA00022448"/>
    </source>
</evidence>
<evidence type="ECO:0000313" key="9">
    <source>
        <dbReference type="Proteomes" id="UP000255265"/>
    </source>
</evidence>
<dbReference type="RefSeq" id="WP_043115098.1">
    <property type="nucleotide sequence ID" value="NZ_QQAV01000012.1"/>
</dbReference>
<dbReference type="PANTHER" id="PTHR43549">
    <property type="entry name" value="MULTIDRUG RESISTANCE PROTEIN YPNP-RELATED"/>
    <property type="match status" value="1"/>
</dbReference>
<keyword evidence="6 7" id="KW-0472">Membrane</keyword>
<evidence type="ECO:0000313" key="8">
    <source>
        <dbReference type="EMBL" id="RDI19573.1"/>
    </source>
</evidence>
<feature type="transmembrane region" description="Helical" evidence="7">
    <location>
        <begin position="23"/>
        <end position="44"/>
    </location>
</feature>
<dbReference type="OrthoDB" id="9001572at2"/>
<name>A0A370F6P9_9BURK</name>
<feature type="transmembrane region" description="Helical" evidence="7">
    <location>
        <begin position="368"/>
        <end position="388"/>
    </location>
</feature>
<dbReference type="InterPro" id="IPR048279">
    <property type="entry name" value="MdtK-like"/>
</dbReference>
<accession>A0A370F6P9</accession>
<feature type="transmembrane region" description="Helical" evidence="7">
    <location>
        <begin position="295"/>
        <end position="314"/>
    </location>
</feature>
<evidence type="ECO:0000256" key="5">
    <source>
        <dbReference type="ARBA" id="ARBA00022989"/>
    </source>
</evidence>
<organism evidence="8 9">
    <name type="scientific">Pseudacidovorax intermedius</name>
    <dbReference type="NCBI Taxonomy" id="433924"/>
    <lineage>
        <taxon>Bacteria</taxon>
        <taxon>Pseudomonadati</taxon>
        <taxon>Pseudomonadota</taxon>
        <taxon>Betaproteobacteria</taxon>
        <taxon>Burkholderiales</taxon>
        <taxon>Comamonadaceae</taxon>
        <taxon>Pseudacidovorax</taxon>
    </lineage>
</organism>
<evidence type="ECO:0000256" key="4">
    <source>
        <dbReference type="ARBA" id="ARBA00022692"/>
    </source>
</evidence>
<evidence type="ECO:0000256" key="3">
    <source>
        <dbReference type="ARBA" id="ARBA00022475"/>
    </source>
</evidence>
<dbReference type="GO" id="GO:0015297">
    <property type="term" value="F:antiporter activity"/>
    <property type="evidence" value="ECO:0007669"/>
    <property type="project" value="InterPro"/>
</dbReference>
<keyword evidence="4 7" id="KW-0812">Transmembrane</keyword>
<feature type="transmembrane region" description="Helical" evidence="7">
    <location>
        <begin position="400"/>
        <end position="422"/>
    </location>
</feature>
<dbReference type="GO" id="GO:0042910">
    <property type="term" value="F:xenobiotic transmembrane transporter activity"/>
    <property type="evidence" value="ECO:0007669"/>
    <property type="project" value="InterPro"/>
</dbReference>
<sequence length="477" mass="49029">MTSTPPRLDPRTRMLLDAPITPTLLRLAVPNIAVMFAQAAIGLVETYFVGRLGTDALAGMALVFPLVMLMQMTSAGAMGGGIASAIARALGAGRREDAHRLVWQAVAIALGFGVACTAAMWLAGGWLYARMGGEGPVLAAALTYSHWVFGGAVLVWLFNSLAAVVRGTGNMALPALVTIAGVVVAVPLSPMLISGWGPIPPLGIAGGAIALLLYYLGGTVALALYLRSRRSLLQPAWSQAQLNWPLMRGVLRVGLLGAVSTAATNLSIGIATGLAGHWGAGAIAGYGTGARLEYLLVPLVFGLGAPLVAMVGTSMGAGRPERALRAAAIGAALAFGMTTVIGVAAALWPLAWLRLFGQDPAMLEAGTSYLRAVGPFYGFFGVGLVLYFASQGAGRLMWPVLGNLLRLLVAGAGGLIVVAWGGTLAQVFAAQAAALVVYGLVIAWSIAGGAWFGRVGWPRWPGRENATLAGVALPSDR</sequence>